<organism evidence="2 3">
    <name type="scientific">Streptomyces katrae</name>
    <dbReference type="NCBI Taxonomy" id="68223"/>
    <lineage>
        <taxon>Bacteria</taxon>
        <taxon>Bacillati</taxon>
        <taxon>Actinomycetota</taxon>
        <taxon>Actinomycetes</taxon>
        <taxon>Kitasatosporales</taxon>
        <taxon>Streptomycetaceae</taxon>
        <taxon>Streptomyces</taxon>
    </lineage>
</organism>
<dbReference type="EMBL" id="JZWV01000326">
    <property type="protein sequence ID" value="KJY33926.1"/>
    <property type="molecule type" value="Genomic_DNA"/>
</dbReference>
<evidence type="ECO:0000313" key="2">
    <source>
        <dbReference type="EMBL" id="KJY33926.1"/>
    </source>
</evidence>
<keyword evidence="2" id="KW-0378">Hydrolase</keyword>
<reference evidence="2 3" key="1">
    <citation type="submission" date="2015-02" db="EMBL/GenBank/DDBJ databases">
        <authorList>
            <person name="Ju K.-S."/>
            <person name="Doroghazi J.R."/>
            <person name="Metcalf W."/>
        </authorList>
    </citation>
    <scope>NUCLEOTIDE SEQUENCE [LARGE SCALE GENOMIC DNA]</scope>
    <source>
        <strain evidence="2 3">NRRL ISP-5550</strain>
    </source>
</reference>
<feature type="region of interest" description="Disordered" evidence="1">
    <location>
        <begin position="23"/>
        <end position="43"/>
    </location>
</feature>
<proteinExistence type="predicted"/>
<dbReference type="AlphaFoldDB" id="A0A0F4JLW9"/>
<name>A0A0F4JLW9_9ACTN</name>
<keyword evidence="2" id="KW-0255">Endonuclease</keyword>
<evidence type="ECO:0000313" key="3">
    <source>
        <dbReference type="Proteomes" id="UP000033551"/>
    </source>
</evidence>
<dbReference type="GO" id="GO:0004519">
    <property type="term" value="F:endonuclease activity"/>
    <property type="evidence" value="ECO:0007669"/>
    <property type="project" value="UniProtKB-KW"/>
</dbReference>
<dbReference type="Gene3D" id="3.30.2170.10">
    <property type="entry name" value="archaeoglobus fulgidus dsm 4304 superfamily"/>
    <property type="match status" value="1"/>
</dbReference>
<gene>
    <name evidence="2" type="ORF">VR44_12945</name>
</gene>
<dbReference type="Proteomes" id="UP000033551">
    <property type="component" value="Unassembled WGS sequence"/>
</dbReference>
<comment type="caution">
    <text evidence="2">The sequence shown here is derived from an EMBL/GenBank/DDBJ whole genome shotgun (WGS) entry which is preliminary data.</text>
</comment>
<dbReference type="PATRIC" id="fig|68223.7.peg.6706"/>
<sequence>MKTPADETEARAIQDELRKSVVLDEPGPAPGSGLVAGVDVAYD</sequence>
<feature type="non-terminal residue" evidence="2">
    <location>
        <position position="43"/>
    </location>
</feature>
<keyword evidence="3" id="KW-1185">Reference proteome</keyword>
<keyword evidence="2" id="KW-0540">Nuclease</keyword>
<protein>
    <submittedName>
        <fullName evidence="2">Endonuclease V</fullName>
    </submittedName>
</protein>
<accession>A0A0F4JLW9</accession>
<evidence type="ECO:0000256" key="1">
    <source>
        <dbReference type="SAM" id="MobiDB-lite"/>
    </source>
</evidence>